<dbReference type="Proteomes" id="UP000305836">
    <property type="component" value="Unassembled WGS sequence"/>
</dbReference>
<proteinExistence type="predicted"/>
<dbReference type="InterPro" id="IPR054613">
    <property type="entry name" value="Peptidase_S78_dom"/>
</dbReference>
<feature type="compositionally biased region" description="Low complexity" evidence="4">
    <location>
        <begin position="771"/>
        <end position="784"/>
    </location>
</feature>
<organism evidence="6 8">
    <name type="scientific">Kribbella jiaozuonensis</name>
    <dbReference type="NCBI Taxonomy" id="2575441"/>
    <lineage>
        <taxon>Bacteria</taxon>
        <taxon>Bacillati</taxon>
        <taxon>Actinomycetota</taxon>
        <taxon>Actinomycetes</taxon>
        <taxon>Propionibacteriales</taxon>
        <taxon>Kribbellaceae</taxon>
        <taxon>Kribbella</taxon>
    </lineage>
</organism>
<keyword evidence="2" id="KW-0645">Protease</keyword>
<sequence>MGFIGALFGRSPVVQAALEGQGGPTFVVDRESIPPEFFGYSSYDDFVAPASRVSRTEAIQVPAVKRVRDLVSGSLGTLPVAMYGPTQQSVGDWPLFIQPESDLPRSVTMIRTVEDLLFEGIAYWRVIQFGWHGYPTKIRRLDPRSVTIRKNQKAYLRRDGSTQGMAEEELPEAELIIFHSPNDPLLVAGARAIRTCLQLDAAAARSAASPMPQGIFTPAEGADPAEDDDVVELMAAWKSARQKNADAYVPAALKYNALSWNPKDLQLAEARQHAVLEIARLVGVDPEDLGVSTTSRTYQNSEDRKKAFLDDVLGPYLHAIEDRLGMNDVTPRGYYTRFNLDAYLRSDTLTRYQAYQIGLEVGAITHEEIRELEDRPPLSAEQLTQLRETPALPAAPTAQEDIEVNTFSSPMIELKLEAQATGSTFSVDRESRTITGLAVPYGKTARSGGKLWQFSKGTLVFSDVSRVKLLAGHDWKQAVGKATSLEETDAGLMAKFSVARGPEGDRALTLAEDGVWDGLSVGVAQGGIYSEKNGVMHAIAAPLAEISLTPCPAFDDARVQAVAASSAFTGKEIAMECDKCGHVHAAGVVECTTPPATFDLSSKVVAALTADQAKEQIKALFDEWSKPKEGDLPPRETVGVVTPQFDVKEELPYKFDRGGNFLPTEHVFSADLHEMARARDEFGDRTEAGKRVMALIKATFDVDTTDVATVNPTIQRPDMYVDQRDYRTPLWNFITKGAPPNGVQPFAFPKFSSSSGLVGDHTQGTEPTSGTFVTTNQTITPTPTSGKASITREVWDMGGNPAVSGLIFNQMVRGWKEGLETATATFLNTLTAATDITLTAGAVDDDLAAAWDAAVADLQFIRGYDFEAFAVEKALYKTFVAAVDSTGRKLFPQINPTNANGTSSRRFTQLDLAGVTGVPSWALPSTPGSPNNSWLFDPSTVHGWASAPQRLEFPGTDASGNYAPVAMVDLAIWGYKAFANSDLGGVRQVIYDTTA</sequence>
<dbReference type="Gene3D" id="1.20.1270.210">
    <property type="match status" value="1"/>
</dbReference>
<evidence type="ECO:0000256" key="3">
    <source>
        <dbReference type="ARBA" id="ARBA00022801"/>
    </source>
</evidence>
<keyword evidence="1" id="KW-1188">Viral release from host cell</keyword>
<evidence type="ECO:0000313" key="7">
    <source>
        <dbReference type="EMBL" id="TKK83272.1"/>
    </source>
</evidence>
<dbReference type="EMBL" id="SZPZ01000001">
    <property type="protein sequence ID" value="TKK83272.1"/>
    <property type="molecule type" value="Genomic_DNA"/>
</dbReference>
<keyword evidence="3" id="KW-0378">Hydrolase</keyword>
<dbReference type="Gene3D" id="3.40.140.120">
    <property type="match status" value="1"/>
</dbReference>
<gene>
    <name evidence="7" type="ORF">FDA38_11245</name>
    <name evidence="6" type="ORF">FDA38_12290</name>
</gene>
<accession>A0A4U3LTU2</accession>
<comment type="caution">
    <text evidence="6">The sequence shown here is derived from an EMBL/GenBank/DDBJ whole genome shotgun (WGS) entry which is preliminary data.</text>
</comment>
<evidence type="ECO:0000259" key="5">
    <source>
        <dbReference type="Pfam" id="PF04586"/>
    </source>
</evidence>
<evidence type="ECO:0000256" key="1">
    <source>
        <dbReference type="ARBA" id="ARBA00022612"/>
    </source>
</evidence>
<evidence type="ECO:0000256" key="2">
    <source>
        <dbReference type="ARBA" id="ARBA00022670"/>
    </source>
</evidence>
<dbReference type="Pfam" id="PF04586">
    <property type="entry name" value="Peptidase_S78"/>
    <property type="match status" value="1"/>
</dbReference>
<evidence type="ECO:0000313" key="6">
    <source>
        <dbReference type="EMBL" id="TKK79202.1"/>
    </source>
</evidence>
<dbReference type="OrthoDB" id="3268650at2"/>
<evidence type="ECO:0000256" key="4">
    <source>
        <dbReference type="SAM" id="MobiDB-lite"/>
    </source>
</evidence>
<evidence type="ECO:0000313" key="8">
    <source>
        <dbReference type="Proteomes" id="UP000305836"/>
    </source>
</evidence>
<protein>
    <submittedName>
        <fullName evidence="6">Phage portal protein</fullName>
    </submittedName>
</protein>
<dbReference type="InterPro" id="IPR006944">
    <property type="entry name" value="Phage/GTA_portal"/>
</dbReference>
<feature type="region of interest" description="Disordered" evidence="4">
    <location>
        <begin position="757"/>
        <end position="787"/>
    </location>
</feature>
<keyword evidence="8" id="KW-1185">Reference proteome</keyword>
<dbReference type="AlphaFoldDB" id="A0A4U3LTU2"/>
<dbReference type="Gene3D" id="3.30.1120.70">
    <property type="match status" value="1"/>
</dbReference>
<dbReference type="GO" id="GO:0008233">
    <property type="term" value="F:peptidase activity"/>
    <property type="evidence" value="ECO:0007669"/>
    <property type="project" value="UniProtKB-KW"/>
</dbReference>
<feature type="compositionally biased region" description="Polar residues" evidence="4">
    <location>
        <begin position="757"/>
        <end position="770"/>
    </location>
</feature>
<feature type="domain" description="Prohead serine protease" evidence="5">
    <location>
        <begin position="430"/>
        <end position="566"/>
    </location>
</feature>
<dbReference type="Pfam" id="PF04860">
    <property type="entry name" value="Phage_portal"/>
    <property type="match status" value="1"/>
</dbReference>
<reference evidence="6 8" key="1">
    <citation type="submission" date="2019-04" db="EMBL/GenBank/DDBJ databases">
        <title>Kribbella sp. NEAU-THZ 27 nov., a novel actinomycete isolated from soil.</title>
        <authorList>
            <person name="Duan L."/>
        </authorList>
    </citation>
    <scope>NUCLEOTIDE SEQUENCE [LARGE SCALE GENOMIC DNA]</scope>
    <source>
        <strain evidence="6">NEAU-THZ 27</strain>
        <strain evidence="8">NEAU-THZ27</strain>
    </source>
</reference>
<dbReference type="EMBL" id="SZPZ01000002">
    <property type="protein sequence ID" value="TKK79202.1"/>
    <property type="molecule type" value="Genomic_DNA"/>
</dbReference>
<name>A0A4U3LTU2_9ACTN</name>
<dbReference type="GO" id="GO:0006508">
    <property type="term" value="P:proteolysis"/>
    <property type="evidence" value="ECO:0007669"/>
    <property type="project" value="UniProtKB-KW"/>
</dbReference>